<gene>
    <name evidence="1" type="primary">mcrG</name>
    <name evidence="1" type="ORF">BSM_29620</name>
</gene>
<accession>D1JBK3</accession>
<name>A0ACD6B9H6_UNCAX</name>
<protein>
    <submittedName>
        <fullName evidence="1">Methyl-coenzyme M reductase, gamma subunit</fullName>
        <ecNumber evidence="1">2.8.4.1</ecNumber>
    </submittedName>
</protein>
<dbReference type="EC" id="2.8.4.1" evidence="1"/>
<proteinExistence type="evidence at protein level"/>
<organism evidence="1">
    <name type="scientific">Uncultured archaeon</name>
    <dbReference type="NCBI Taxonomy" id="115547"/>
    <lineage>
        <taxon>Archaea</taxon>
        <taxon>environmental samples</taxon>
    </lineage>
</organism>
<keyword evidence="1" id="KW-0808">Transferase</keyword>
<evidence type="ECO:0007829" key="2">
    <source>
        <dbReference type="PDB" id="3SQG"/>
    </source>
</evidence>
<keyword evidence="2" id="KW-0002">3D-structure</keyword>
<dbReference type="EMBL" id="FP565147">
    <property type="protein sequence ID" value="CBH39483.1"/>
    <property type="molecule type" value="Genomic_DNA"/>
</dbReference>
<reference evidence="2" key="2">
    <citation type="journal article" date="2011" name="Nature">
        <title>Structure of a methyl-coenzyme M reductase from Black Sea mats that oxidize methane anaerobically.</title>
        <authorList>
            <person name="Shima S."/>
            <person name="Krueger M."/>
            <person name="Weinert T."/>
            <person name="Demmer U."/>
            <person name="Kahnt J."/>
            <person name="Thauer R.K."/>
            <person name="Ermler U."/>
        </authorList>
    </citation>
    <scope>X-RAY CRYSTALLOGRAPHY (2.10 ANGSTROMS) OF 1-279</scope>
</reference>
<dbReference type="PDB" id="3SQG">
    <property type="method" value="X-ray"/>
    <property type="resolution" value="2.10 A"/>
    <property type="chains" value="C/F/I=1-279"/>
</dbReference>
<sequence length="279" mass="31527">MPQFTAGNSHVAQNRRNYMDPSYKLEKLRDIPEEDIVRLLAHRAPGEEYKSIHPPLEEMEEPDCAVRQIVKPTEGAAAGDRIRYVQYTDSMFFSPITPYQRAWEALNRYKGVDPGVLSGRTIIEARERDIEKIAKIEVDCELYDTARTGLRGRTVHGHAVRLDKDGMMFDALRRWSRGADGTVTYVKDMIGGAMDKEVTLGKPLSDAELLKKTTMYRNAQGGVWQEADDPESMDVTAQIHWKRSVGGFQPWAKMKDIKGGKKDVGVKNLKLFTPRGGVE</sequence>
<accession>A0ACD6B9H6</accession>
<evidence type="ECO:0000313" key="1">
    <source>
        <dbReference type="EMBL" id="CBH39483.1"/>
    </source>
</evidence>
<reference evidence="1" key="1">
    <citation type="journal article" date="2010" name="Environ. Microbiol.">
        <title>Metagenome and mRNA expression analyses of anaerobic methanotrophic archaea of the ANME-1 group.</title>
        <authorList>
            <person name="Meyerdierks A."/>
            <person name="Kube M."/>
            <person name="Kostadinov I."/>
            <person name="Teeling H."/>
            <person name="Glockner F.O."/>
            <person name="Reinhardt R."/>
            <person name="Amann R."/>
        </authorList>
    </citation>
    <scope>NUCLEOTIDE SEQUENCE</scope>
</reference>